<keyword evidence="2" id="KW-1185">Reference proteome</keyword>
<gene>
    <name evidence="1" type="ORF">CC78DRAFT_621682</name>
</gene>
<comment type="caution">
    <text evidence="1">The sequence shown here is derived from an EMBL/GenBank/DDBJ whole genome shotgun (WGS) entry which is preliminary data.</text>
</comment>
<organism evidence="1 2">
    <name type="scientific">Lojkania enalia</name>
    <dbReference type="NCBI Taxonomy" id="147567"/>
    <lineage>
        <taxon>Eukaryota</taxon>
        <taxon>Fungi</taxon>
        <taxon>Dikarya</taxon>
        <taxon>Ascomycota</taxon>
        <taxon>Pezizomycotina</taxon>
        <taxon>Dothideomycetes</taxon>
        <taxon>Pleosporomycetidae</taxon>
        <taxon>Pleosporales</taxon>
        <taxon>Pleosporales incertae sedis</taxon>
        <taxon>Lojkania</taxon>
    </lineage>
</organism>
<reference evidence="2" key="1">
    <citation type="journal article" date="2020" name="Stud. Mycol.">
        <title>101 Dothideomycetes genomes: A test case for predicting lifestyles and emergence of pathogens.</title>
        <authorList>
            <person name="Haridas S."/>
            <person name="Albert R."/>
            <person name="Binder M."/>
            <person name="Bloem J."/>
            <person name="LaButti K."/>
            <person name="Salamov A."/>
            <person name="Andreopoulos B."/>
            <person name="Baker S."/>
            <person name="Barry K."/>
            <person name="Bills G."/>
            <person name="Bluhm B."/>
            <person name="Cannon C."/>
            <person name="Castanera R."/>
            <person name="Culley D."/>
            <person name="Daum C."/>
            <person name="Ezra D."/>
            <person name="Gonzalez J."/>
            <person name="Henrissat B."/>
            <person name="Kuo A."/>
            <person name="Liang C."/>
            <person name="Lipzen A."/>
            <person name="Lutzoni F."/>
            <person name="Magnuson J."/>
            <person name="Mondo S."/>
            <person name="Nolan M."/>
            <person name="Ohm R."/>
            <person name="Pangilinan J."/>
            <person name="Park H.-J."/>
            <person name="Ramirez L."/>
            <person name="Alfaro M."/>
            <person name="Sun H."/>
            <person name="Tritt A."/>
            <person name="Yoshinaga Y."/>
            <person name="Zwiers L.-H."/>
            <person name="Turgeon B."/>
            <person name="Goodwin S."/>
            <person name="Spatafora J."/>
            <person name="Crous P."/>
            <person name="Grigoriev I."/>
        </authorList>
    </citation>
    <scope>NUCLEOTIDE SEQUENCE [LARGE SCALE GENOMIC DNA]</scope>
    <source>
        <strain evidence="2">CBS 304.66</strain>
    </source>
</reference>
<name>A0A9P4JY11_9PLEO</name>
<proteinExistence type="predicted"/>
<sequence length="116" mass="12522">MRAGQFREPAPSSSMYTEMYKNPAYLAALSEWGEITVSDHYSKAELACRWITFNFHLSAELGDGSLGGASNIGQHKQTLDNLKGPLALEVAAKGAAEGDAVWEKLEAVAPSDNIHL</sequence>
<dbReference type="EMBL" id="ML986755">
    <property type="protein sequence ID" value="KAF2258586.1"/>
    <property type="molecule type" value="Genomic_DNA"/>
</dbReference>
<evidence type="ECO:0000313" key="1">
    <source>
        <dbReference type="EMBL" id="KAF2258586.1"/>
    </source>
</evidence>
<evidence type="ECO:0000313" key="2">
    <source>
        <dbReference type="Proteomes" id="UP000800093"/>
    </source>
</evidence>
<dbReference type="AlphaFoldDB" id="A0A9P4JY11"/>
<accession>A0A9P4JY11</accession>
<dbReference type="Proteomes" id="UP000800093">
    <property type="component" value="Unassembled WGS sequence"/>
</dbReference>
<protein>
    <submittedName>
        <fullName evidence="1">Uncharacterized protein</fullName>
    </submittedName>
</protein>